<dbReference type="EMBL" id="CM055739">
    <property type="protein sequence ID" value="KAJ8004008.1"/>
    <property type="molecule type" value="Genomic_DNA"/>
</dbReference>
<organism evidence="1 2">
    <name type="scientific">Dallia pectoralis</name>
    <name type="common">Alaska blackfish</name>
    <dbReference type="NCBI Taxonomy" id="75939"/>
    <lineage>
        <taxon>Eukaryota</taxon>
        <taxon>Metazoa</taxon>
        <taxon>Chordata</taxon>
        <taxon>Craniata</taxon>
        <taxon>Vertebrata</taxon>
        <taxon>Euteleostomi</taxon>
        <taxon>Actinopterygii</taxon>
        <taxon>Neopterygii</taxon>
        <taxon>Teleostei</taxon>
        <taxon>Protacanthopterygii</taxon>
        <taxon>Esociformes</taxon>
        <taxon>Umbridae</taxon>
        <taxon>Dallia</taxon>
    </lineage>
</organism>
<evidence type="ECO:0000313" key="2">
    <source>
        <dbReference type="Proteomes" id="UP001157502"/>
    </source>
</evidence>
<protein>
    <submittedName>
        <fullName evidence="1">Uncharacterized protein</fullName>
    </submittedName>
</protein>
<gene>
    <name evidence="1" type="ORF">DPEC_G00154340</name>
</gene>
<keyword evidence="2" id="KW-1185">Reference proteome</keyword>
<evidence type="ECO:0000313" key="1">
    <source>
        <dbReference type="EMBL" id="KAJ8004008.1"/>
    </source>
</evidence>
<sequence>MDLQRQQRLVKPKGVWNNRQLWLARTLSMFCSVAVVSVVGLLCAFIYLILEELRTERVVQKDGTVVSLLGFGSVLVMAVMAGICCCGFTWTMTYFDSFEPGTFPPTPLSPGHLRQGSGPSFHAGYSVAILNGIAAAVTVVWTLS</sequence>
<proteinExistence type="predicted"/>
<dbReference type="Proteomes" id="UP001157502">
    <property type="component" value="Chromosome 12"/>
</dbReference>
<accession>A0ACC2GK64</accession>
<reference evidence="1" key="1">
    <citation type="submission" date="2021-05" db="EMBL/GenBank/DDBJ databases">
        <authorList>
            <person name="Pan Q."/>
            <person name="Jouanno E."/>
            <person name="Zahm M."/>
            <person name="Klopp C."/>
            <person name="Cabau C."/>
            <person name="Louis A."/>
            <person name="Berthelot C."/>
            <person name="Parey E."/>
            <person name="Roest Crollius H."/>
            <person name="Montfort J."/>
            <person name="Robinson-Rechavi M."/>
            <person name="Bouchez O."/>
            <person name="Lampietro C."/>
            <person name="Lopez Roques C."/>
            <person name="Donnadieu C."/>
            <person name="Postlethwait J."/>
            <person name="Bobe J."/>
            <person name="Dillon D."/>
            <person name="Chandos A."/>
            <person name="von Hippel F."/>
            <person name="Guiguen Y."/>
        </authorList>
    </citation>
    <scope>NUCLEOTIDE SEQUENCE</scope>
    <source>
        <strain evidence="1">YG-Jan2019</strain>
    </source>
</reference>
<comment type="caution">
    <text evidence="1">The sequence shown here is derived from an EMBL/GenBank/DDBJ whole genome shotgun (WGS) entry which is preliminary data.</text>
</comment>
<name>A0ACC2GK64_DALPE</name>